<keyword evidence="4" id="KW-0238">DNA-binding</keyword>
<evidence type="ECO:0000256" key="2">
    <source>
        <dbReference type="ARBA" id="ARBA00022833"/>
    </source>
</evidence>
<comment type="caution">
    <text evidence="8">The sequence shown here is derived from an EMBL/GenBank/DDBJ whole genome shotgun (WGS) entry which is preliminary data.</text>
</comment>
<dbReference type="Pfam" id="PF11951">
    <property type="entry name" value="Fungal_trans_2"/>
    <property type="match status" value="1"/>
</dbReference>
<evidence type="ECO:0000313" key="9">
    <source>
        <dbReference type="Proteomes" id="UP000050424"/>
    </source>
</evidence>
<protein>
    <recommendedName>
        <fullName evidence="10">C6 zinc finger domain protein</fullName>
    </recommendedName>
</protein>
<keyword evidence="1" id="KW-0479">Metal-binding</keyword>
<dbReference type="EMBL" id="LKCW01000077">
    <property type="protein sequence ID" value="KPM40757.1"/>
    <property type="molecule type" value="Genomic_DNA"/>
</dbReference>
<dbReference type="InterPro" id="IPR021858">
    <property type="entry name" value="Fun_TF"/>
</dbReference>
<evidence type="ECO:0000256" key="5">
    <source>
        <dbReference type="ARBA" id="ARBA00023163"/>
    </source>
</evidence>
<accession>A0A0P7BKE3</accession>
<reference evidence="8 9" key="1">
    <citation type="submission" date="2015-09" db="EMBL/GenBank/DDBJ databases">
        <title>Draft genome of a European isolate of the apple canker pathogen Neonectria ditissima.</title>
        <authorList>
            <person name="Gomez-Cortecero A."/>
            <person name="Harrison R.J."/>
            <person name="Armitage A.D."/>
        </authorList>
    </citation>
    <scope>NUCLEOTIDE SEQUENCE [LARGE SCALE GENOMIC DNA]</scope>
    <source>
        <strain evidence="8 9">R09/05</strain>
    </source>
</reference>
<dbReference type="GO" id="GO:0003677">
    <property type="term" value="F:DNA binding"/>
    <property type="evidence" value="ECO:0007669"/>
    <property type="project" value="UniProtKB-KW"/>
</dbReference>
<evidence type="ECO:0000256" key="1">
    <source>
        <dbReference type="ARBA" id="ARBA00022723"/>
    </source>
</evidence>
<keyword evidence="5" id="KW-0804">Transcription</keyword>
<feature type="coiled-coil region" evidence="7">
    <location>
        <begin position="203"/>
        <end position="230"/>
    </location>
</feature>
<dbReference type="InterPro" id="IPR052360">
    <property type="entry name" value="Transcr_Regulatory_Proteins"/>
</dbReference>
<dbReference type="AlphaFoldDB" id="A0A0P7BKE3"/>
<keyword evidence="7" id="KW-0175">Coiled coil</keyword>
<dbReference type="PANTHER" id="PTHR36206:SF16">
    <property type="entry name" value="TRANSCRIPTION FACTOR DOMAIN-CONTAINING PROTEIN-RELATED"/>
    <property type="match status" value="1"/>
</dbReference>
<evidence type="ECO:0000256" key="3">
    <source>
        <dbReference type="ARBA" id="ARBA00023015"/>
    </source>
</evidence>
<evidence type="ECO:0000256" key="4">
    <source>
        <dbReference type="ARBA" id="ARBA00023125"/>
    </source>
</evidence>
<dbReference type="Proteomes" id="UP000050424">
    <property type="component" value="Unassembled WGS sequence"/>
</dbReference>
<keyword evidence="2" id="KW-0862">Zinc</keyword>
<organism evidence="8 9">
    <name type="scientific">Neonectria ditissima</name>
    <dbReference type="NCBI Taxonomy" id="78410"/>
    <lineage>
        <taxon>Eukaryota</taxon>
        <taxon>Fungi</taxon>
        <taxon>Dikarya</taxon>
        <taxon>Ascomycota</taxon>
        <taxon>Pezizomycotina</taxon>
        <taxon>Sordariomycetes</taxon>
        <taxon>Hypocreomycetidae</taxon>
        <taxon>Hypocreales</taxon>
        <taxon>Nectriaceae</taxon>
        <taxon>Neonectria</taxon>
    </lineage>
</organism>
<evidence type="ECO:0000313" key="8">
    <source>
        <dbReference type="EMBL" id="KPM40757.1"/>
    </source>
</evidence>
<sequence length="481" mass="54791">MNATERDCFQWFMLKTSPKLRGIFSSAFWDTLVFQAGSDEPAVLHASLALGSAQRRQICGKESWRTSANAPDEQEQFMLHQYGKAISYLVPQSQNHHQPSTQAVLMTCLVFIFLDFLRGHYKTAQTHLKNGLRLIAETGFRRKRSGSDTGTFKSSGGSIDEGILEAFSRIQVQVALLRPFNHQPGFFLLEREQEAIIGEFNSVEQARDRLDCLLNKIMQLAEDCRQQDNEQSTGCQSEMLLRQQNIRDQLAAWKRTHALSTVTTKTVMRFRDAFAYRMLFVYYTMAGIMAESALSPRVECVFDNHTTDFVSLVTQSEALRQAVVLSAEVDDIQSQHEESPQSIADMGWIPPLYYTAIKCRVPRVRRQAIELLSSLPHREGIWDTRMAASIARNVMGIEEAGFYENSIKDIGYDLEKGSSNYALDQPLLPESYRIHDIQVHLPERPGGHVGLTYRKRREGGSWEDVETYFPVTLTSQKKPMR</sequence>
<evidence type="ECO:0000256" key="6">
    <source>
        <dbReference type="ARBA" id="ARBA00023242"/>
    </source>
</evidence>
<dbReference type="STRING" id="78410.A0A0P7BKE3"/>
<evidence type="ECO:0000256" key="7">
    <source>
        <dbReference type="SAM" id="Coils"/>
    </source>
</evidence>
<keyword evidence="6" id="KW-0539">Nucleus</keyword>
<proteinExistence type="predicted"/>
<dbReference type="PANTHER" id="PTHR36206">
    <property type="entry name" value="ASPERCRYPTIN BIOSYNTHESIS CLUSTER-SPECIFIC TRANSCRIPTION REGULATOR ATNN-RELATED"/>
    <property type="match status" value="1"/>
</dbReference>
<dbReference type="OrthoDB" id="3145928at2759"/>
<keyword evidence="3" id="KW-0805">Transcription regulation</keyword>
<keyword evidence="9" id="KW-1185">Reference proteome</keyword>
<evidence type="ECO:0008006" key="10">
    <source>
        <dbReference type="Google" id="ProtNLM"/>
    </source>
</evidence>
<name>A0A0P7BKE3_9HYPO</name>
<gene>
    <name evidence="8" type="ORF">AK830_g5826</name>
</gene>
<dbReference type="GO" id="GO:0046872">
    <property type="term" value="F:metal ion binding"/>
    <property type="evidence" value="ECO:0007669"/>
    <property type="project" value="UniProtKB-KW"/>
</dbReference>